<organism evidence="23 24">
    <name type="scientific">Cyprinus carpio carpio</name>
    <dbReference type="NCBI Taxonomy" id="630221"/>
    <lineage>
        <taxon>Eukaryota</taxon>
        <taxon>Metazoa</taxon>
        <taxon>Chordata</taxon>
        <taxon>Craniata</taxon>
        <taxon>Vertebrata</taxon>
        <taxon>Euteleostomi</taxon>
        <taxon>Actinopterygii</taxon>
        <taxon>Neopterygii</taxon>
        <taxon>Teleostei</taxon>
        <taxon>Ostariophysi</taxon>
        <taxon>Cypriniformes</taxon>
        <taxon>Cyprinidae</taxon>
        <taxon>Cyprininae</taxon>
        <taxon>Cyprinus</taxon>
    </lineage>
</organism>
<feature type="chain" id="PRO_5039954436" description="Adhesion G-protein coupled receptor G6" evidence="18">
    <location>
        <begin position="34"/>
        <end position="1294"/>
    </location>
</feature>
<evidence type="ECO:0000259" key="21">
    <source>
        <dbReference type="PROSITE" id="PS50261"/>
    </source>
</evidence>
<proteinExistence type="inferred from homology"/>
<dbReference type="Gene3D" id="1.20.1070.10">
    <property type="entry name" value="Rhodopsin 7-helix transmembrane proteins"/>
    <property type="match status" value="1"/>
</dbReference>
<evidence type="ECO:0000256" key="14">
    <source>
        <dbReference type="ARBA" id="ARBA00082039"/>
    </source>
</evidence>
<keyword evidence="24" id="KW-1185">Reference proteome</keyword>
<evidence type="ECO:0000313" key="24">
    <source>
        <dbReference type="Proteomes" id="UP001108240"/>
    </source>
</evidence>
<dbReference type="SMART" id="SM00042">
    <property type="entry name" value="CUB"/>
    <property type="match status" value="1"/>
</dbReference>
<evidence type="ECO:0000256" key="16">
    <source>
        <dbReference type="SAM" id="MobiDB-lite"/>
    </source>
</evidence>
<dbReference type="InterPro" id="IPR035914">
    <property type="entry name" value="Sperma_CUB_dom_sf"/>
</dbReference>
<evidence type="ECO:0000313" key="23">
    <source>
        <dbReference type="Ensembl" id="ENSCCRP00000118922.1"/>
    </source>
</evidence>
<dbReference type="SMART" id="SM00159">
    <property type="entry name" value="PTX"/>
    <property type="match status" value="1"/>
</dbReference>
<dbReference type="InterPro" id="IPR000203">
    <property type="entry name" value="GPS"/>
</dbReference>
<dbReference type="InterPro" id="IPR001759">
    <property type="entry name" value="PTX_dom"/>
</dbReference>
<dbReference type="Gene3D" id="2.60.220.50">
    <property type="match status" value="2"/>
</dbReference>
<reference evidence="23" key="2">
    <citation type="submission" date="2025-09" db="UniProtKB">
        <authorList>
            <consortium name="Ensembl"/>
        </authorList>
    </citation>
    <scope>IDENTIFICATION</scope>
</reference>
<keyword evidence="7" id="KW-0297">G-protein coupled receptor</keyword>
<dbReference type="GO" id="GO:0004930">
    <property type="term" value="F:G protein-coupled receptor activity"/>
    <property type="evidence" value="ECO:0007669"/>
    <property type="project" value="UniProtKB-KW"/>
</dbReference>
<evidence type="ECO:0000256" key="9">
    <source>
        <dbReference type="ARBA" id="ARBA00023157"/>
    </source>
</evidence>
<keyword evidence="5 18" id="KW-0732">Signal</keyword>
<evidence type="ECO:0000256" key="13">
    <source>
        <dbReference type="ARBA" id="ARBA00069922"/>
    </source>
</evidence>
<keyword evidence="10" id="KW-0675">Receptor</keyword>
<comment type="similarity">
    <text evidence="2">Belongs to the G-protein coupled receptor 2 family. Adhesion G-protein coupled receptor (ADGR) subfamily.</text>
</comment>
<dbReference type="Pfam" id="PF00431">
    <property type="entry name" value="CUB"/>
    <property type="match status" value="1"/>
</dbReference>
<dbReference type="InterPro" id="IPR017981">
    <property type="entry name" value="GPCR_2-like_7TM"/>
</dbReference>
<sequence>MKISFISGRWWRWKFQNTLSVFLLLICFSISVAQSCQSSVSCNVVLTDSQGSFTSPCYPNDYPPSQACKWTIQAPTGFIVQITFLDFELEEAHGCIYDRIIISTGTNDAKFCGLTPNGLTLNSSGNVMEVSFNSDFSIQKKGFHISYKQVAVALRNQKVTMPKSSRNVVRVSNSVSIPVLTAFTVCFEIARTAQKSTETIFTLSDASGTSILAFEKTQRGMELFIDGSFCSVNDLLTSSDITSSMTPICLTWTKSTGLVAVYFGGHYRAKTCAPSQVYTLSSGGTLQLAGKGSSSVSVDDQNLDGFIYNFRLWNYAMPYSELSALTCDVEGNVIDWDHRYWTIPGSYTQTDSTLSCSTAIATLSPRTTGCASPGLGCPEDIFYRLSLVVTDEQANTPDRDAKTMISQWLNQTFQNWIYRVYVESVRATTIRQTYMALLVYKNTTDASLAEVQIENILRSAPAIGNGLILNRVTVNLMENCRAEEFPFHYRWPESRPTVTQYIPCFPYKEQNASRTCMISQYNYTSYWTLPDRGNCTNITSISVSQENAMEVAVQLADITNSELSKEEVTQVVFKVKELVNIAKINATLASTVVTIISNVMISSEAAQKDASETALKAVDELVQKIEFDGPSLAITSKYLAVGVSALNISNFNGTTFSAFIATNQTDPQIDFESEAQNALAVVTLPPTLLHNLSNSQMESVSRINFMFFSKTGLFQDRQSNGMSLNSYVVASSVGNFTIKNLQDPVKIEIAHLEYQVFSFLFIKNVMFCQIWYFYRNDGFADIFFGVITVTIHFISLTFPSMRFQSNSSLPKNYLCKLTRKMVSNTISKCVCLSVLQRDPKRLCVFWDFTLQNDDHKGGWNSKGCEVSPESNSNRTVCLCNHLTHFGILMDISGASAQIDEKNNRVLTFITYIGCGISAIFSAATLLTYIAFEKLRRDYPSKILMNLSTSLLFLNMVFLLDGWLASYDIEGLCVTVAVFLHFFLLTSFTWMGLESIHMYIALVKVFNTYIRRYILKFCLVGWGVPASIVGIVLAVGKNSYGKKYYGKGENGQGTEFCWIHSPVVFYVTCVGYFSMIFLMNVAMFIVVMMQICGRNGKRSNRTLQEEILRNLRSVVSLTFLLGMTWGFAFFAWGPVSLAFMYLFSIFNSLQGLFIFVFHCALKENVQKQWRRYLCCGKFRLADNSDWSKTATNNTKKVSSDNLGKSLSSSSFGSTTANWTSKAKATLNPFARHSNAGKGFSNQSSPKCSPSDGEASSSILPVHQVLDKVKGYCSVHSDNFYKNIIMSDSFSNSTKF</sequence>
<feature type="compositionally biased region" description="Polar residues" evidence="16">
    <location>
        <begin position="1238"/>
        <end position="1253"/>
    </location>
</feature>
<dbReference type="CDD" id="cd00041">
    <property type="entry name" value="CUB"/>
    <property type="match status" value="1"/>
</dbReference>
<reference evidence="23" key="1">
    <citation type="submission" date="2025-08" db="UniProtKB">
        <authorList>
            <consortium name="Ensembl"/>
        </authorList>
    </citation>
    <scope>IDENTIFICATION</scope>
</reference>
<keyword evidence="4 17" id="KW-0812">Transmembrane</keyword>
<dbReference type="PROSITE" id="PS00650">
    <property type="entry name" value="G_PROTEIN_RECEP_F2_2"/>
    <property type="match status" value="1"/>
</dbReference>
<dbReference type="SUPFAM" id="SSF49854">
    <property type="entry name" value="Spermadhesin, CUB domain"/>
    <property type="match status" value="1"/>
</dbReference>
<feature type="transmembrane region" description="Helical" evidence="17">
    <location>
        <begin position="1109"/>
        <end position="1131"/>
    </location>
</feature>
<comment type="subcellular location">
    <subcellularLocation>
        <location evidence="1">Cell membrane</location>
        <topology evidence="1">Multi-pass membrane protein</topology>
    </subcellularLocation>
</comment>
<dbReference type="GeneTree" id="ENSGT00940000155621"/>
<dbReference type="PANTHER" id="PTHR12011">
    <property type="entry name" value="ADHESION G-PROTEIN COUPLED RECEPTOR"/>
    <property type="match status" value="1"/>
</dbReference>
<evidence type="ECO:0000256" key="4">
    <source>
        <dbReference type="ARBA" id="ARBA00022692"/>
    </source>
</evidence>
<dbReference type="InterPro" id="IPR058857">
    <property type="entry name" value="GAIN_ADGRG2/6"/>
</dbReference>
<evidence type="ECO:0000256" key="3">
    <source>
        <dbReference type="ARBA" id="ARBA00022475"/>
    </source>
</evidence>
<dbReference type="GO" id="GO:0005886">
    <property type="term" value="C:plasma membrane"/>
    <property type="evidence" value="ECO:0007669"/>
    <property type="project" value="UniProtKB-SubCell"/>
</dbReference>
<keyword evidence="8 17" id="KW-0472">Membrane</keyword>
<accession>A0A9J7YGA7</accession>
<feature type="region of interest" description="Disordered" evidence="16">
    <location>
        <begin position="1233"/>
        <end position="1253"/>
    </location>
</feature>
<dbReference type="Pfam" id="PF01825">
    <property type="entry name" value="GPS"/>
    <property type="match status" value="1"/>
</dbReference>
<dbReference type="InterPro" id="IPR000832">
    <property type="entry name" value="GPCR_2_secretin-like"/>
</dbReference>
<dbReference type="PRINTS" id="PR00249">
    <property type="entry name" value="GPCRSECRETIN"/>
</dbReference>
<evidence type="ECO:0000256" key="17">
    <source>
        <dbReference type="SAM" id="Phobius"/>
    </source>
</evidence>
<evidence type="ECO:0000259" key="22">
    <source>
        <dbReference type="PROSITE" id="PS51828"/>
    </source>
</evidence>
<dbReference type="PROSITE" id="PS50261">
    <property type="entry name" value="G_PROTEIN_RECEP_F2_4"/>
    <property type="match status" value="1"/>
</dbReference>
<feature type="domain" description="Pentraxin (PTX)" evidence="22">
    <location>
        <begin position="154"/>
        <end position="356"/>
    </location>
</feature>
<dbReference type="InterPro" id="IPR013320">
    <property type="entry name" value="ConA-like_dom_sf"/>
</dbReference>
<dbReference type="Gene3D" id="2.60.120.290">
    <property type="entry name" value="Spermadhesin, CUB domain"/>
    <property type="match status" value="1"/>
</dbReference>
<keyword evidence="11" id="KW-0325">Glycoprotein</keyword>
<dbReference type="Pfam" id="PF26574">
    <property type="entry name" value="GAIN_ADGRG2"/>
    <property type="match status" value="1"/>
</dbReference>
<feature type="domain" description="CUB" evidence="19">
    <location>
        <begin position="42"/>
        <end position="150"/>
    </location>
</feature>
<feature type="transmembrane region" description="Helical" evidence="17">
    <location>
        <begin position="1137"/>
        <end position="1160"/>
    </location>
</feature>
<protein>
    <recommendedName>
        <fullName evidence="13">Adhesion G-protein coupled receptor G6</fullName>
    </recommendedName>
    <alternativeName>
        <fullName evidence="14">G-protein coupled receptor 126</fullName>
    </alternativeName>
</protein>
<keyword evidence="12" id="KW-0807">Transducer</keyword>
<dbReference type="FunFam" id="2.60.120.290:FF:000013">
    <property type="entry name" value="Membrane frizzled-related protein"/>
    <property type="match status" value="1"/>
</dbReference>
<evidence type="ECO:0000259" key="19">
    <source>
        <dbReference type="PROSITE" id="PS01180"/>
    </source>
</evidence>
<dbReference type="Gene3D" id="2.60.120.200">
    <property type="match status" value="1"/>
</dbReference>
<dbReference type="GO" id="GO:0043236">
    <property type="term" value="F:laminin binding"/>
    <property type="evidence" value="ECO:0007669"/>
    <property type="project" value="TreeGrafter"/>
</dbReference>
<keyword evidence="6 17" id="KW-1133">Transmembrane helix</keyword>
<dbReference type="SUPFAM" id="SSF49899">
    <property type="entry name" value="Concanavalin A-like lectins/glucanases"/>
    <property type="match status" value="1"/>
</dbReference>
<keyword evidence="3" id="KW-1003">Cell membrane</keyword>
<evidence type="ECO:0000256" key="6">
    <source>
        <dbReference type="ARBA" id="ARBA00022989"/>
    </source>
</evidence>
<feature type="domain" description="GAIN-B" evidence="20">
    <location>
        <begin position="656"/>
        <end position="895"/>
    </location>
</feature>
<evidence type="ECO:0000256" key="11">
    <source>
        <dbReference type="ARBA" id="ARBA00023180"/>
    </source>
</evidence>
<dbReference type="PROSITE" id="PS51828">
    <property type="entry name" value="PTX_2"/>
    <property type="match status" value="1"/>
</dbReference>
<dbReference type="InterPro" id="IPR057333">
    <property type="entry name" value="SEA_Gpr126"/>
</dbReference>
<dbReference type="SMART" id="SM00303">
    <property type="entry name" value="GPS"/>
    <property type="match status" value="1"/>
</dbReference>
<dbReference type="FunFam" id="1.20.1070.10:FF:000052">
    <property type="entry name" value="Adhesion G-protein coupled receptor G6"/>
    <property type="match status" value="1"/>
</dbReference>
<keyword evidence="9 15" id="KW-1015">Disulfide bond</keyword>
<dbReference type="GO" id="GO:0060347">
    <property type="term" value="P:heart trabecula formation"/>
    <property type="evidence" value="ECO:0007669"/>
    <property type="project" value="TreeGrafter"/>
</dbReference>
<dbReference type="GO" id="GO:0007166">
    <property type="term" value="P:cell surface receptor signaling pathway"/>
    <property type="evidence" value="ECO:0007669"/>
    <property type="project" value="InterPro"/>
</dbReference>
<evidence type="ECO:0000256" key="7">
    <source>
        <dbReference type="ARBA" id="ARBA00023040"/>
    </source>
</evidence>
<feature type="signal peptide" evidence="18">
    <location>
        <begin position="1"/>
        <end position="33"/>
    </location>
</feature>
<evidence type="ECO:0000256" key="5">
    <source>
        <dbReference type="ARBA" id="ARBA00022729"/>
    </source>
</evidence>
<evidence type="ECO:0000256" key="1">
    <source>
        <dbReference type="ARBA" id="ARBA00004651"/>
    </source>
</evidence>
<dbReference type="PROSITE" id="PS01180">
    <property type="entry name" value="CUB"/>
    <property type="match status" value="1"/>
</dbReference>
<dbReference type="GO" id="GO:0022011">
    <property type="term" value="P:myelination in peripheral nervous system"/>
    <property type="evidence" value="ECO:0007669"/>
    <property type="project" value="TreeGrafter"/>
</dbReference>
<comment type="caution">
    <text evidence="15">Lacks conserved residue(s) required for the propagation of feature annotation.</text>
</comment>
<dbReference type="Proteomes" id="UP001108240">
    <property type="component" value="Unplaced"/>
</dbReference>
<dbReference type="Pfam" id="PF25307">
    <property type="entry name" value="SEA_Gpr126"/>
    <property type="match status" value="1"/>
</dbReference>
<dbReference type="InterPro" id="IPR000859">
    <property type="entry name" value="CUB_dom"/>
</dbReference>
<feature type="transmembrane region" description="Helical" evidence="17">
    <location>
        <begin position="943"/>
        <end position="962"/>
    </location>
</feature>
<feature type="transmembrane region" description="Helical" evidence="17">
    <location>
        <begin position="1062"/>
        <end position="1088"/>
    </location>
</feature>
<feature type="transmembrane region" description="Helical" evidence="17">
    <location>
        <begin position="968"/>
        <end position="992"/>
    </location>
</feature>
<feature type="disulfide bond" evidence="15">
    <location>
        <begin position="95"/>
        <end position="112"/>
    </location>
</feature>
<dbReference type="Pfam" id="PF00354">
    <property type="entry name" value="Pentaxin"/>
    <property type="match status" value="1"/>
</dbReference>
<dbReference type="Pfam" id="PF00002">
    <property type="entry name" value="7tm_2"/>
    <property type="match status" value="1"/>
</dbReference>
<evidence type="ECO:0000256" key="8">
    <source>
        <dbReference type="ARBA" id="ARBA00023136"/>
    </source>
</evidence>
<evidence type="ECO:0000259" key="20">
    <source>
        <dbReference type="PROSITE" id="PS50221"/>
    </source>
</evidence>
<dbReference type="PROSITE" id="PS50221">
    <property type="entry name" value="GAIN_B"/>
    <property type="match status" value="1"/>
</dbReference>
<dbReference type="GO" id="GO:0007189">
    <property type="term" value="P:adenylate cyclase-activating G protein-coupled receptor signaling pathway"/>
    <property type="evidence" value="ECO:0007669"/>
    <property type="project" value="TreeGrafter"/>
</dbReference>
<dbReference type="SUPFAM" id="SSF81321">
    <property type="entry name" value="Family A G protein-coupled receptor-like"/>
    <property type="match status" value="1"/>
</dbReference>
<evidence type="ECO:0000256" key="10">
    <source>
        <dbReference type="ARBA" id="ARBA00023170"/>
    </source>
</evidence>
<name>A0A9J7YGA7_CYPCA</name>
<feature type="transmembrane region" description="Helical" evidence="17">
    <location>
        <begin position="1012"/>
        <end position="1034"/>
    </location>
</feature>
<evidence type="ECO:0000256" key="15">
    <source>
        <dbReference type="PROSITE-ProRule" id="PRU00059"/>
    </source>
</evidence>
<evidence type="ECO:0000256" key="18">
    <source>
        <dbReference type="SAM" id="SignalP"/>
    </source>
</evidence>
<dbReference type="InterPro" id="IPR057244">
    <property type="entry name" value="GAIN_B"/>
</dbReference>
<feature type="transmembrane region" description="Helical" evidence="17">
    <location>
        <begin position="908"/>
        <end position="931"/>
    </location>
</feature>
<dbReference type="PANTHER" id="PTHR12011:SF290">
    <property type="entry name" value="ADHESION G-PROTEIN COUPLED RECEPTOR G6"/>
    <property type="match status" value="1"/>
</dbReference>
<evidence type="ECO:0000256" key="2">
    <source>
        <dbReference type="ARBA" id="ARBA00007343"/>
    </source>
</evidence>
<dbReference type="Ensembl" id="ENSCCRT00000203547.1">
    <property type="protein sequence ID" value="ENSCCRP00000118922.1"/>
    <property type="gene ID" value="ENSCCRG00000030041.2"/>
</dbReference>
<evidence type="ECO:0000256" key="12">
    <source>
        <dbReference type="ARBA" id="ARBA00023224"/>
    </source>
</evidence>
<dbReference type="InterPro" id="IPR046338">
    <property type="entry name" value="GAIN_dom_sf"/>
</dbReference>
<feature type="domain" description="G-protein coupled receptors family 2 profile 2" evidence="21">
    <location>
        <begin position="906"/>
        <end position="1161"/>
    </location>
</feature>
<dbReference type="InterPro" id="IPR017983">
    <property type="entry name" value="GPCR_2_secretin-like_CS"/>
</dbReference>